<accession>A0A0C2R8W1</accession>
<evidence type="ECO:0000313" key="2">
    <source>
        <dbReference type="Proteomes" id="UP000031938"/>
    </source>
</evidence>
<name>A0A0C2R8W1_9BACL</name>
<dbReference type="Proteomes" id="UP000031938">
    <property type="component" value="Unassembled WGS sequence"/>
</dbReference>
<reference evidence="1 2" key="1">
    <citation type="submission" date="2015-01" db="EMBL/GenBank/DDBJ databases">
        <title>Genome sequencing of Jeotgalibacillus soli.</title>
        <authorList>
            <person name="Goh K.M."/>
            <person name="Chan K.-G."/>
            <person name="Yaakop A.S."/>
            <person name="Ee R."/>
            <person name="Gan H.M."/>
            <person name="Chan C.S."/>
        </authorList>
    </citation>
    <scope>NUCLEOTIDE SEQUENCE [LARGE SCALE GENOMIC DNA]</scope>
    <source>
        <strain evidence="1 2">P9</strain>
    </source>
</reference>
<dbReference type="PATRIC" id="fig|889306.3.peg.1868"/>
<comment type="caution">
    <text evidence="1">The sequence shown here is derived from an EMBL/GenBank/DDBJ whole genome shotgun (WGS) entry which is preliminary data.</text>
</comment>
<evidence type="ECO:0000313" key="1">
    <source>
        <dbReference type="EMBL" id="KIL46735.1"/>
    </source>
</evidence>
<dbReference type="RefSeq" id="WP_157841476.1">
    <property type="nucleotide sequence ID" value="NZ_JXRP01000016.1"/>
</dbReference>
<dbReference type="AlphaFoldDB" id="A0A0C2R8W1"/>
<organism evidence="1 2">
    <name type="scientific">Jeotgalibacillus soli</name>
    <dbReference type="NCBI Taxonomy" id="889306"/>
    <lineage>
        <taxon>Bacteria</taxon>
        <taxon>Bacillati</taxon>
        <taxon>Bacillota</taxon>
        <taxon>Bacilli</taxon>
        <taxon>Bacillales</taxon>
        <taxon>Caryophanaceae</taxon>
        <taxon>Jeotgalibacillus</taxon>
    </lineage>
</organism>
<protein>
    <submittedName>
        <fullName evidence="1">Uncharacterized protein</fullName>
    </submittedName>
</protein>
<proteinExistence type="predicted"/>
<gene>
    <name evidence="1" type="ORF">KP78_18530</name>
</gene>
<keyword evidence="2" id="KW-1185">Reference proteome</keyword>
<sequence>MNVLEEAIQQLKSEGYSTDDIKLALEKALDGASNQSVEKEVQLRQRLAR</sequence>
<dbReference type="EMBL" id="JXRP01000016">
    <property type="protein sequence ID" value="KIL46735.1"/>
    <property type="molecule type" value="Genomic_DNA"/>
</dbReference>